<evidence type="ECO:0000256" key="1">
    <source>
        <dbReference type="ARBA" id="ARBA00023002"/>
    </source>
</evidence>
<dbReference type="EMBL" id="OZ019905">
    <property type="protein sequence ID" value="CAK9201394.1"/>
    <property type="molecule type" value="Genomic_DNA"/>
</dbReference>
<dbReference type="InterPro" id="IPR042098">
    <property type="entry name" value="TauD-like_sf"/>
</dbReference>
<evidence type="ECO:0008006" key="4">
    <source>
        <dbReference type="Google" id="ProtNLM"/>
    </source>
</evidence>
<sequence>MASFSLLSQATWRAGHLSCLTSLKCSIAAKKKQQGAALEEWHTVFFSDQAAASFRGTAHLFPLRTQRAAPTVRFSRCCPLLASTTSLHSQTTEELEEQKTTCSQLVSESVPSVLTITIPEESFGSCFEADYGSEAATWPEDLGTTRDYHKMEEFVTSAHALVRRWLMPDIVARLERFIHDPSQPPVLVIRGLPVDTDLPATGWDGSSKLGKYVSETWLVGISRIIGQPFLHDAVRSDRPGMSLLVRDLYTPATTPEKVEQAGSEGSCKFLDFHVDYFQVRPDSFPSVLAFIGLRGDDAAKTGQIMVCDFHKLYTVIDPSHIKILREEKITWEHAGSVFSKYVIEGPEDSPIFNLFEESLFGSDSFDKFVSGSLEAITAYKQVKEIAKQVGSEVGGVWLAGGDVCLINQRKAAFSHTAYTANNDANDQWIQHTYINEGTFWLPRGLVPYPIRSLPMVLQ</sequence>
<keyword evidence="3" id="KW-1185">Reference proteome</keyword>
<gene>
    <name evidence="2" type="ORF">CSSPTR1EN2_LOCUS5885</name>
</gene>
<dbReference type="SUPFAM" id="SSF51197">
    <property type="entry name" value="Clavaminate synthase-like"/>
    <property type="match status" value="1"/>
</dbReference>
<evidence type="ECO:0000313" key="2">
    <source>
        <dbReference type="EMBL" id="CAK9201394.1"/>
    </source>
</evidence>
<proteinExistence type="predicted"/>
<name>A0ABP0TNX4_9BRYO</name>
<organism evidence="2 3">
    <name type="scientific">Sphagnum troendelagicum</name>
    <dbReference type="NCBI Taxonomy" id="128251"/>
    <lineage>
        <taxon>Eukaryota</taxon>
        <taxon>Viridiplantae</taxon>
        <taxon>Streptophyta</taxon>
        <taxon>Embryophyta</taxon>
        <taxon>Bryophyta</taxon>
        <taxon>Sphagnophytina</taxon>
        <taxon>Sphagnopsida</taxon>
        <taxon>Sphagnales</taxon>
        <taxon>Sphagnaceae</taxon>
        <taxon>Sphagnum</taxon>
    </lineage>
</organism>
<keyword evidence="1" id="KW-0560">Oxidoreductase</keyword>
<dbReference type="Gene3D" id="3.60.130.10">
    <property type="entry name" value="Clavaminate synthase-like"/>
    <property type="match status" value="1"/>
</dbReference>
<accession>A0ABP0TNX4</accession>
<reference evidence="2" key="1">
    <citation type="submission" date="2024-02" db="EMBL/GenBank/DDBJ databases">
        <authorList>
            <consortium name="ELIXIR-Norway"/>
            <consortium name="Elixir Norway"/>
        </authorList>
    </citation>
    <scope>NUCLEOTIDE SEQUENCE</scope>
</reference>
<evidence type="ECO:0000313" key="3">
    <source>
        <dbReference type="Proteomes" id="UP001497512"/>
    </source>
</evidence>
<dbReference type="Proteomes" id="UP001497512">
    <property type="component" value="Chromosome 13"/>
</dbReference>
<protein>
    <recommendedName>
        <fullName evidence="4">TauD/TfdA-like domain-containing protein</fullName>
    </recommendedName>
</protein>